<name>A0AA96GBL9_9BACT</name>
<evidence type="ECO:0000313" key="1">
    <source>
        <dbReference type="EMBL" id="WNM59064.1"/>
    </source>
</evidence>
<keyword evidence="2" id="KW-1185">Reference proteome</keyword>
<dbReference type="InterPro" id="IPR005358">
    <property type="entry name" value="Puta_zinc/iron-chelating_dom"/>
</dbReference>
<protein>
    <submittedName>
        <fullName evidence="1">YkgJ family cysteine cluster protein</fullName>
    </submittedName>
</protein>
<dbReference type="RefSeq" id="WP_312645726.1">
    <property type="nucleotide sequence ID" value="NZ_CP116967.1"/>
</dbReference>
<gene>
    <name evidence="1" type="ORF">PP769_04675</name>
</gene>
<dbReference type="Pfam" id="PF03692">
    <property type="entry name" value="CxxCxxCC"/>
    <property type="match status" value="1"/>
</dbReference>
<reference evidence="1 2" key="1">
    <citation type="submission" date="2023-01" db="EMBL/GenBank/DDBJ databases">
        <title>Cultivation and genomic characterization of new, ubiquitous marine nitrite-oxidizing bacteria from the Nitrospirales.</title>
        <authorList>
            <person name="Mueller A.J."/>
            <person name="Daebeler A."/>
            <person name="Herbold C.W."/>
            <person name="Kirkegaard R.H."/>
            <person name="Daims H."/>
        </authorList>
    </citation>
    <scope>NUCLEOTIDE SEQUENCE [LARGE SCALE GENOMIC DNA]</scope>
    <source>
        <strain evidence="1 2">VA</strain>
    </source>
</reference>
<dbReference type="EMBL" id="CP116967">
    <property type="protein sequence ID" value="WNM59064.1"/>
    <property type="molecule type" value="Genomic_DNA"/>
</dbReference>
<dbReference type="Proteomes" id="UP001302719">
    <property type="component" value="Chromosome"/>
</dbReference>
<dbReference type="AlphaFoldDB" id="A0AA96GBL9"/>
<accession>A0AA96GBL9</accession>
<dbReference type="KEGG" id="nall:PP769_04675"/>
<evidence type="ECO:0000313" key="2">
    <source>
        <dbReference type="Proteomes" id="UP001302719"/>
    </source>
</evidence>
<sequence length="207" mass="23460">MPQAIPVIPGPQLVPSAVCFRCDVCCRFPEQDSILRPYFTEDEIRQAVTHGISPSSFPDHRGSQIEVVRHPKEEGFLCPAFDPVTQHCGIYEIRPLDCQLYPFALMWNAQHEKVVLGWDTLCPFLLEQAGEENPLRRAGQKPSALILPKAFMEQAQRIANYLESDHVLNSLAVHPRLVTPFQQDVVVLHTLDRLTATLRSSNTHDKR</sequence>
<organism evidence="1 2">
    <name type="scientific">Candidatus Nitrospira allomarina</name>
    <dbReference type="NCBI Taxonomy" id="3020900"/>
    <lineage>
        <taxon>Bacteria</taxon>
        <taxon>Pseudomonadati</taxon>
        <taxon>Nitrospirota</taxon>
        <taxon>Nitrospiria</taxon>
        <taxon>Nitrospirales</taxon>
        <taxon>Nitrospiraceae</taxon>
        <taxon>Nitrospira</taxon>
    </lineage>
</organism>
<proteinExistence type="predicted"/>